<dbReference type="PROSITE" id="PS00455">
    <property type="entry name" value="AMP_BINDING"/>
    <property type="match status" value="1"/>
</dbReference>
<comment type="catalytic activity">
    <reaction evidence="11">
        <text>a medium-chain fatty acid + ATP + CoA = a medium-chain fatty acyl-CoA + AMP + diphosphate</text>
        <dbReference type="Rhea" id="RHEA:48340"/>
        <dbReference type="ChEBI" id="CHEBI:30616"/>
        <dbReference type="ChEBI" id="CHEBI:33019"/>
        <dbReference type="ChEBI" id="CHEBI:57287"/>
        <dbReference type="ChEBI" id="CHEBI:59558"/>
        <dbReference type="ChEBI" id="CHEBI:90546"/>
        <dbReference type="ChEBI" id="CHEBI:456215"/>
        <dbReference type="EC" id="6.2.1.2"/>
    </reaction>
    <physiologicalReaction direction="left-to-right" evidence="11">
        <dbReference type="Rhea" id="RHEA:48341"/>
    </physiologicalReaction>
</comment>
<evidence type="ECO:0000256" key="8">
    <source>
        <dbReference type="ARBA" id="ARBA00023098"/>
    </source>
</evidence>
<evidence type="ECO:0000256" key="4">
    <source>
        <dbReference type="ARBA" id="ARBA00022723"/>
    </source>
</evidence>
<evidence type="ECO:0000313" key="15">
    <source>
        <dbReference type="Proteomes" id="UP000499080"/>
    </source>
</evidence>
<keyword evidence="6" id="KW-0067">ATP-binding</keyword>
<evidence type="ECO:0000256" key="2">
    <source>
        <dbReference type="ARBA" id="ARBA00006432"/>
    </source>
</evidence>
<dbReference type="OrthoDB" id="6614653at2759"/>
<dbReference type="EC" id="6.2.1.2" evidence="10"/>
<dbReference type="InterPro" id="IPR020845">
    <property type="entry name" value="AMP-binding_CS"/>
</dbReference>
<evidence type="ECO:0000259" key="13">
    <source>
        <dbReference type="Pfam" id="PF13193"/>
    </source>
</evidence>
<dbReference type="InterPro" id="IPR025110">
    <property type="entry name" value="AMP-bd_C"/>
</dbReference>
<feature type="domain" description="AMP-binding enzyme C-terminal" evidence="13">
    <location>
        <begin position="501"/>
        <end position="582"/>
    </location>
</feature>
<dbReference type="FunFam" id="3.30.300.30:FF:000005">
    <property type="entry name" value="Acyl-coenzyme A synthetase ACSM5, mitochondrial"/>
    <property type="match status" value="1"/>
</dbReference>
<evidence type="ECO:0000256" key="10">
    <source>
        <dbReference type="ARBA" id="ARBA00039009"/>
    </source>
</evidence>
<dbReference type="GO" id="GO:0005759">
    <property type="term" value="C:mitochondrial matrix"/>
    <property type="evidence" value="ECO:0007669"/>
    <property type="project" value="TreeGrafter"/>
</dbReference>
<dbReference type="Pfam" id="PF13193">
    <property type="entry name" value="AMP-binding_C"/>
    <property type="match status" value="1"/>
</dbReference>
<dbReference type="GO" id="GO:0031956">
    <property type="term" value="F:medium-chain fatty acid-CoA ligase activity"/>
    <property type="evidence" value="ECO:0007669"/>
    <property type="project" value="UniProtKB-EC"/>
</dbReference>
<dbReference type="GO" id="GO:0046872">
    <property type="term" value="F:metal ion binding"/>
    <property type="evidence" value="ECO:0007669"/>
    <property type="project" value="UniProtKB-KW"/>
</dbReference>
<dbReference type="PANTHER" id="PTHR43605">
    <property type="entry name" value="ACYL-COENZYME A SYNTHETASE"/>
    <property type="match status" value="1"/>
</dbReference>
<dbReference type="Pfam" id="PF00501">
    <property type="entry name" value="AMP-binding"/>
    <property type="match status" value="1"/>
</dbReference>
<keyword evidence="15" id="KW-1185">Reference proteome</keyword>
<keyword evidence="4" id="KW-0479">Metal-binding</keyword>
<sequence>MTFGALSSIVHRSVCDRGLFRRLLKLDRNTWKFRIRSSCSISRAGFENYEKERATWNVNVPEKFNFVSDIIDVWALKEKEGERDASIPAFWFVSENGKELKWSFQILEQETKRVANVLQEKCGVKHGDNIVVMLPKIPEFWIVNLAAIRIGAVLTPFSMMLTTKDISYRFRAFKPVCIIAHESVVDTIDQAAASYSNLKTKVVISESSKRKRDWLDFHQLKNSVSADHKCAETGSDESCMVFFTSGTTGQPKMVEHSQSSYGLGHLTTGKHFLDLTSNCILWNLSDTGWAKTAYSGIFAPWLFGSCVFVHGMQRFSPSKTLQILSKYPIDTFCAPPMAYRSMVQENLKEYHFPTLEHCVSGGEPVTPEVIKSWQNGTGLKIYELYGQTELVVTIGMCKCIDYKIGSLGKPSPALDVVILDKNENELGPGEIGEIALRKRDGKIFGLFMGYKYEPEKTKKNFTENYFHTGDVAYYDNEGYFWFVGRNDDIINSAGYRIGPFEVESALMEHPAVIDVAVTSSPDKDRGEVVKAFIVLKEHPSSEKEKSMLIKELQDHAKRTTAPYKYPRKIEFLRELPKTVSGKTKRVELKEKEWKKSQE</sequence>
<dbReference type="PANTHER" id="PTHR43605:SF10">
    <property type="entry name" value="ACYL-COA SYNTHETASE MEDIUM CHAIN FAMILY MEMBER 3"/>
    <property type="match status" value="1"/>
</dbReference>
<dbReference type="GO" id="GO:0006633">
    <property type="term" value="P:fatty acid biosynthetic process"/>
    <property type="evidence" value="ECO:0007669"/>
    <property type="project" value="TreeGrafter"/>
</dbReference>
<comment type="subcellular location">
    <subcellularLocation>
        <location evidence="1">Mitochondrion</location>
    </subcellularLocation>
</comment>
<proteinExistence type="inferred from homology"/>
<dbReference type="Gene3D" id="3.30.300.30">
    <property type="match status" value="1"/>
</dbReference>
<dbReference type="InterPro" id="IPR051087">
    <property type="entry name" value="Mitochondrial_ACSM"/>
</dbReference>
<evidence type="ECO:0000313" key="14">
    <source>
        <dbReference type="EMBL" id="GBM19801.1"/>
    </source>
</evidence>
<dbReference type="FunFam" id="3.40.50.12780:FF:000007">
    <property type="entry name" value="Acyl-coenzyme A synthetase ACSM2A, mitochondrial"/>
    <property type="match status" value="1"/>
</dbReference>
<dbReference type="AlphaFoldDB" id="A0A4Y2DSR8"/>
<evidence type="ECO:0000256" key="1">
    <source>
        <dbReference type="ARBA" id="ARBA00004173"/>
    </source>
</evidence>
<keyword evidence="5" id="KW-0547">Nucleotide-binding</keyword>
<evidence type="ECO:0000256" key="6">
    <source>
        <dbReference type="ARBA" id="ARBA00022840"/>
    </source>
</evidence>
<name>A0A4Y2DSR8_ARAVE</name>
<keyword evidence="3" id="KW-0436">Ligase</keyword>
<dbReference type="EMBL" id="BGPR01000430">
    <property type="protein sequence ID" value="GBM19801.1"/>
    <property type="molecule type" value="Genomic_DNA"/>
</dbReference>
<organism evidence="14 15">
    <name type="scientific">Araneus ventricosus</name>
    <name type="common">Orbweaver spider</name>
    <name type="synonym">Epeira ventricosa</name>
    <dbReference type="NCBI Taxonomy" id="182803"/>
    <lineage>
        <taxon>Eukaryota</taxon>
        <taxon>Metazoa</taxon>
        <taxon>Ecdysozoa</taxon>
        <taxon>Arthropoda</taxon>
        <taxon>Chelicerata</taxon>
        <taxon>Arachnida</taxon>
        <taxon>Araneae</taxon>
        <taxon>Araneomorphae</taxon>
        <taxon>Entelegynae</taxon>
        <taxon>Araneoidea</taxon>
        <taxon>Araneidae</taxon>
        <taxon>Araneus</taxon>
    </lineage>
</organism>
<evidence type="ECO:0000256" key="11">
    <source>
        <dbReference type="ARBA" id="ARBA00048477"/>
    </source>
</evidence>
<reference evidence="14 15" key="1">
    <citation type="journal article" date="2019" name="Sci. Rep.">
        <title>Orb-weaving spider Araneus ventricosus genome elucidates the spidroin gene catalogue.</title>
        <authorList>
            <person name="Kono N."/>
            <person name="Nakamura H."/>
            <person name="Ohtoshi R."/>
            <person name="Moran D.A.P."/>
            <person name="Shinohara A."/>
            <person name="Yoshida Y."/>
            <person name="Fujiwara M."/>
            <person name="Mori M."/>
            <person name="Tomita M."/>
            <person name="Arakawa K."/>
        </authorList>
    </citation>
    <scope>NUCLEOTIDE SEQUENCE [LARGE SCALE GENOMIC DNA]</scope>
</reference>
<keyword evidence="8" id="KW-0443">Lipid metabolism</keyword>
<accession>A0A4Y2DSR8</accession>
<dbReference type="GO" id="GO:0005524">
    <property type="term" value="F:ATP binding"/>
    <property type="evidence" value="ECO:0007669"/>
    <property type="project" value="UniProtKB-KW"/>
</dbReference>
<protein>
    <recommendedName>
        <fullName evidence="10">medium-chain acyl-CoA ligase</fullName>
        <ecNumber evidence="10">6.2.1.2</ecNumber>
    </recommendedName>
</protein>
<evidence type="ECO:0000256" key="3">
    <source>
        <dbReference type="ARBA" id="ARBA00022598"/>
    </source>
</evidence>
<keyword evidence="7" id="KW-0460">Magnesium</keyword>
<dbReference type="InterPro" id="IPR045851">
    <property type="entry name" value="AMP-bd_C_sf"/>
</dbReference>
<evidence type="ECO:0000256" key="9">
    <source>
        <dbReference type="ARBA" id="ARBA00023128"/>
    </source>
</evidence>
<keyword evidence="9" id="KW-0496">Mitochondrion</keyword>
<comment type="caution">
    <text evidence="14">The sequence shown here is derived from an EMBL/GenBank/DDBJ whole genome shotgun (WGS) entry which is preliminary data.</text>
</comment>
<dbReference type="InterPro" id="IPR042099">
    <property type="entry name" value="ANL_N_sf"/>
</dbReference>
<dbReference type="Proteomes" id="UP000499080">
    <property type="component" value="Unassembled WGS sequence"/>
</dbReference>
<feature type="domain" description="AMP-dependent synthetase/ligase" evidence="12">
    <location>
        <begin position="88"/>
        <end position="450"/>
    </location>
</feature>
<dbReference type="SUPFAM" id="SSF56801">
    <property type="entry name" value="Acetyl-CoA synthetase-like"/>
    <property type="match status" value="1"/>
</dbReference>
<gene>
    <name evidence="14" type="primary">ACSM3</name>
    <name evidence="14" type="ORF">AVEN_208670_1</name>
</gene>
<dbReference type="GO" id="GO:0006637">
    <property type="term" value="P:acyl-CoA metabolic process"/>
    <property type="evidence" value="ECO:0007669"/>
    <property type="project" value="TreeGrafter"/>
</dbReference>
<evidence type="ECO:0000256" key="5">
    <source>
        <dbReference type="ARBA" id="ARBA00022741"/>
    </source>
</evidence>
<dbReference type="InterPro" id="IPR000873">
    <property type="entry name" value="AMP-dep_synth/lig_dom"/>
</dbReference>
<evidence type="ECO:0000256" key="7">
    <source>
        <dbReference type="ARBA" id="ARBA00022842"/>
    </source>
</evidence>
<evidence type="ECO:0000259" key="12">
    <source>
        <dbReference type="Pfam" id="PF00501"/>
    </source>
</evidence>
<dbReference type="Gene3D" id="3.40.50.12780">
    <property type="entry name" value="N-terminal domain of ligase-like"/>
    <property type="match status" value="1"/>
</dbReference>
<dbReference type="GO" id="GO:0004321">
    <property type="term" value="F:fatty-acyl-CoA synthase activity"/>
    <property type="evidence" value="ECO:0007669"/>
    <property type="project" value="TreeGrafter"/>
</dbReference>
<comment type="similarity">
    <text evidence="2">Belongs to the ATP-dependent AMP-binding enzyme family.</text>
</comment>